<dbReference type="AlphaFoldDB" id="A0A514CMS7"/>
<evidence type="ECO:0000313" key="4">
    <source>
        <dbReference type="Proteomes" id="UP000316614"/>
    </source>
</evidence>
<accession>A0A514CMS7</accession>
<keyword evidence="1" id="KW-1133">Transmembrane helix</keyword>
<dbReference type="Gene3D" id="3.30.565.10">
    <property type="entry name" value="Histidine kinase-like ATPase, C-terminal domain"/>
    <property type="match status" value="1"/>
</dbReference>
<dbReference type="InterPro" id="IPR010559">
    <property type="entry name" value="Sig_transdc_His_kin_internal"/>
</dbReference>
<evidence type="ECO:0000313" key="3">
    <source>
        <dbReference type="EMBL" id="QDH81125.1"/>
    </source>
</evidence>
<reference evidence="3 4" key="1">
    <citation type="submission" date="2019-06" db="EMBL/GenBank/DDBJ databases">
        <title>Echinicola alkalisoli sp. nov. isolated from saline soil.</title>
        <authorList>
            <person name="Sun J.-Q."/>
            <person name="Xu L."/>
        </authorList>
    </citation>
    <scope>NUCLEOTIDE SEQUENCE [LARGE SCALE GENOMIC DNA]</scope>
    <source>
        <strain evidence="3 4">LN3S3</strain>
    </source>
</reference>
<dbReference type="PANTHER" id="PTHR34220:SF7">
    <property type="entry name" value="SENSOR HISTIDINE KINASE YPDA"/>
    <property type="match status" value="1"/>
</dbReference>
<dbReference type="SUPFAM" id="SSF48452">
    <property type="entry name" value="TPR-like"/>
    <property type="match status" value="2"/>
</dbReference>
<proteinExistence type="predicted"/>
<keyword evidence="1" id="KW-0472">Membrane</keyword>
<dbReference type="Pfam" id="PF13424">
    <property type="entry name" value="TPR_12"/>
    <property type="match status" value="2"/>
</dbReference>
<feature type="transmembrane region" description="Helical" evidence="1">
    <location>
        <begin position="353"/>
        <end position="372"/>
    </location>
</feature>
<dbReference type="RefSeq" id="WP_141616340.1">
    <property type="nucleotide sequence ID" value="NZ_CP041253.1"/>
</dbReference>
<gene>
    <name evidence="3" type="ORF">FKX85_19655</name>
</gene>
<evidence type="ECO:0000259" key="2">
    <source>
        <dbReference type="Pfam" id="PF06580"/>
    </source>
</evidence>
<dbReference type="PANTHER" id="PTHR34220">
    <property type="entry name" value="SENSOR HISTIDINE KINASE YPDA"/>
    <property type="match status" value="1"/>
</dbReference>
<dbReference type="InterPro" id="IPR036890">
    <property type="entry name" value="HATPase_C_sf"/>
</dbReference>
<name>A0A514CMS7_9BACT</name>
<dbReference type="SMART" id="SM00028">
    <property type="entry name" value="TPR"/>
    <property type="match status" value="5"/>
</dbReference>
<protein>
    <submittedName>
        <fullName evidence="3">Tetratricopeptide repeat protein</fullName>
    </submittedName>
</protein>
<organism evidence="3 4">
    <name type="scientific">Echinicola soli</name>
    <dbReference type="NCBI Taxonomy" id="2591634"/>
    <lineage>
        <taxon>Bacteria</taxon>
        <taxon>Pseudomonadati</taxon>
        <taxon>Bacteroidota</taxon>
        <taxon>Cytophagia</taxon>
        <taxon>Cytophagales</taxon>
        <taxon>Cyclobacteriaceae</taxon>
        <taxon>Echinicola</taxon>
    </lineage>
</organism>
<dbReference type="InterPro" id="IPR011990">
    <property type="entry name" value="TPR-like_helical_dom_sf"/>
</dbReference>
<dbReference type="SUPFAM" id="SSF55874">
    <property type="entry name" value="ATPase domain of HSP90 chaperone/DNA topoisomerase II/histidine kinase"/>
    <property type="match status" value="1"/>
</dbReference>
<keyword evidence="4" id="KW-1185">Reference proteome</keyword>
<dbReference type="OrthoDB" id="6190788at2"/>
<dbReference type="Gene3D" id="1.25.40.10">
    <property type="entry name" value="Tetratricopeptide repeat domain"/>
    <property type="match status" value="3"/>
</dbReference>
<dbReference type="InterPro" id="IPR050640">
    <property type="entry name" value="Bact_2-comp_sensor_kinase"/>
</dbReference>
<feature type="domain" description="Signal transduction histidine kinase internal region" evidence="2">
    <location>
        <begin position="394"/>
        <end position="474"/>
    </location>
</feature>
<dbReference type="GO" id="GO:0016020">
    <property type="term" value="C:membrane"/>
    <property type="evidence" value="ECO:0007669"/>
    <property type="project" value="InterPro"/>
</dbReference>
<keyword evidence="1" id="KW-0812">Transmembrane</keyword>
<dbReference type="GO" id="GO:0000155">
    <property type="term" value="F:phosphorelay sensor kinase activity"/>
    <property type="evidence" value="ECO:0007669"/>
    <property type="project" value="InterPro"/>
</dbReference>
<dbReference type="InterPro" id="IPR019734">
    <property type="entry name" value="TPR_rpt"/>
</dbReference>
<dbReference type="Proteomes" id="UP000316614">
    <property type="component" value="Chromosome"/>
</dbReference>
<sequence>MKNLFILLLCHLVCFGVNGRVHGKELDSLYKVILSMPKSDTGTVNLRNDYLKQALFANPSDSTLKDFALRTLDMANHMGYQKGILLAYERLGLISQYTFSAPFRALDHYQKALLVAERTPGLERYKWGIKGNMATIYYEQEEYAKALETFKEIWHHSKGTSLPALLNMANILGATKRSDSAIAYFEKALEFKQMEDSPAIKANLYSNLSLMYHQAQRPTEAIAAANMALELIDSYGIEFVRPTAYANAAMAYLGTGDMEKAFHYAAVSLELSEKQGNLFLQKSALGTLSDVYREKGEYRDALKYYERYAAVKDSLNNQNRRVEVNRRQMAFDFERERAMAKTEIDRQTVIKNAAIWAGAVGVVVLGLGFMLYTRRREALVQQQEAEFKALVSETELKALRSQMNPHFIFNALNSIADYVHRHEEGAAVEYLMNFAKLMRTVLENSEHGEVPLSEEIKFLELYLTVEAKRLKERFSYSIAVQEDMDSENTLIAPMILQPFIENSIWHGFPAGNKKGHISIGFTKTGDYLLCYVEDNGAGLEEATKGKDGRSMGIALTENRIKILNDRLGTKGSLRMMGNPLGRGTRVEICLPYQSLF</sequence>
<dbReference type="KEGG" id="echi:FKX85_19655"/>
<dbReference type="Pfam" id="PF06580">
    <property type="entry name" value="His_kinase"/>
    <property type="match status" value="1"/>
</dbReference>
<dbReference type="EMBL" id="CP041253">
    <property type="protein sequence ID" value="QDH81125.1"/>
    <property type="molecule type" value="Genomic_DNA"/>
</dbReference>
<evidence type="ECO:0000256" key="1">
    <source>
        <dbReference type="SAM" id="Phobius"/>
    </source>
</evidence>